<keyword evidence="3 5" id="KW-0694">RNA-binding</keyword>
<dbReference type="PROSITE" id="PS50102">
    <property type="entry name" value="RRM"/>
    <property type="match status" value="1"/>
</dbReference>
<dbReference type="EMBL" id="JH992974">
    <property type="protein sequence ID" value="EKX51702.1"/>
    <property type="molecule type" value="Genomic_DNA"/>
</dbReference>
<feature type="compositionally biased region" description="Basic and acidic residues" evidence="6">
    <location>
        <begin position="210"/>
        <end position="234"/>
    </location>
</feature>
<evidence type="ECO:0000256" key="4">
    <source>
        <dbReference type="ARBA" id="ARBA00023242"/>
    </source>
</evidence>
<feature type="compositionally biased region" description="Polar residues" evidence="6">
    <location>
        <begin position="235"/>
        <end position="244"/>
    </location>
</feature>
<evidence type="ECO:0000256" key="6">
    <source>
        <dbReference type="SAM" id="MobiDB-lite"/>
    </source>
</evidence>
<feature type="domain" description="RRM" evidence="7">
    <location>
        <begin position="61"/>
        <end position="161"/>
    </location>
</feature>
<dbReference type="GO" id="GO:0005730">
    <property type="term" value="C:nucleolus"/>
    <property type="evidence" value="ECO:0007669"/>
    <property type="project" value="UniProtKB-SubCell"/>
</dbReference>
<dbReference type="SMART" id="SM00360">
    <property type="entry name" value="RRM"/>
    <property type="match status" value="1"/>
</dbReference>
<dbReference type="PANTHER" id="PTHR23236:SF25">
    <property type="entry name" value="RNA-BINDING PROTEIN 34"/>
    <property type="match status" value="1"/>
</dbReference>
<dbReference type="InterPro" id="IPR012677">
    <property type="entry name" value="Nucleotide-bd_a/b_plait_sf"/>
</dbReference>
<comment type="similarity">
    <text evidence="2">Belongs to the RRM RBM34 family.</text>
</comment>
<evidence type="ECO:0000313" key="9">
    <source>
        <dbReference type="EnsemblProtists" id="EKX51702"/>
    </source>
</evidence>
<dbReference type="InterPro" id="IPR000504">
    <property type="entry name" value="RRM_dom"/>
</dbReference>
<dbReference type="SUPFAM" id="SSF54928">
    <property type="entry name" value="RNA-binding domain, RBD"/>
    <property type="match status" value="1"/>
</dbReference>
<evidence type="ECO:0000313" key="10">
    <source>
        <dbReference type="Proteomes" id="UP000011087"/>
    </source>
</evidence>
<dbReference type="GO" id="GO:0003723">
    <property type="term" value="F:RNA binding"/>
    <property type="evidence" value="ECO:0007669"/>
    <property type="project" value="UniProtKB-UniRule"/>
</dbReference>
<evidence type="ECO:0000256" key="3">
    <source>
        <dbReference type="ARBA" id="ARBA00022884"/>
    </source>
</evidence>
<dbReference type="GeneID" id="17308662"/>
<accession>L1JTE2</accession>
<organism evidence="8">
    <name type="scientific">Guillardia theta (strain CCMP2712)</name>
    <name type="common">Cryptophyte</name>
    <dbReference type="NCBI Taxonomy" id="905079"/>
    <lineage>
        <taxon>Eukaryota</taxon>
        <taxon>Cryptophyceae</taxon>
        <taxon>Pyrenomonadales</taxon>
        <taxon>Geminigeraceae</taxon>
        <taxon>Guillardia</taxon>
    </lineage>
</organism>
<dbReference type="STRING" id="905079.L1JTE2"/>
<dbReference type="eggNOG" id="KOG0118">
    <property type="taxonomic scope" value="Eukaryota"/>
</dbReference>
<dbReference type="HOGENOM" id="CLU_1013528_0_0_1"/>
<dbReference type="PANTHER" id="PTHR23236">
    <property type="entry name" value="EUKARYOTIC TRANSLATION INITIATION FACTOR 4B/4H"/>
    <property type="match status" value="1"/>
</dbReference>
<dbReference type="Gene3D" id="3.30.70.330">
    <property type="match status" value="1"/>
</dbReference>
<dbReference type="Pfam" id="PF00076">
    <property type="entry name" value="RRM_1"/>
    <property type="match status" value="1"/>
</dbReference>
<gene>
    <name evidence="8" type="ORF">GUITHDRAFT_102308</name>
</gene>
<reference evidence="10" key="2">
    <citation type="submission" date="2012-11" db="EMBL/GenBank/DDBJ databases">
        <authorList>
            <person name="Kuo A."/>
            <person name="Curtis B.A."/>
            <person name="Tanifuji G."/>
            <person name="Burki F."/>
            <person name="Gruber A."/>
            <person name="Irimia M."/>
            <person name="Maruyama S."/>
            <person name="Arias M.C."/>
            <person name="Ball S.G."/>
            <person name="Gile G.H."/>
            <person name="Hirakawa Y."/>
            <person name="Hopkins J.F."/>
            <person name="Rensing S.A."/>
            <person name="Schmutz J."/>
            <person name="Symeonidi A."/>
            <person name="Elias M."/>
            <person name="Eveleigh R.J."/>
            <person name="Herman E.K."/>
            <person name="Klute M.J."/>
            <person name="Nakayama T."/>
            <person name="Obornik M."/>
            <person name="Reyes-Prieto A."/>
            <person name="Armbrust E.V."/>
            <person name="Aves S.J."/>
            <person name="Beiko R.G."/>
            <person name="Coutinho P."/>
            <person name="Dacks J.B."/>
            <person name="Durnford D.G."/>
            <person name="Fast N.M."/>
            <person name="Green B.R."/>
            <person name="Grisdale C."/>
            <person name="Hempe F."/>
            <person name="Henrissat B."/>
            <person name="Hoppner M.P."/>
            <person name="Ishida K.-I."/>
            <person name="Kim E."/>
            <person name="Koreny L."/>
            <person name="Kroth P.G."/>
            <person name="Liu Y."/>
            <person name="Malik S.-B."/>
            <person name="Maier U.G."/>
            <person name="McRose D."/>
            <person name="Mock T."/>
            <person name="Neilson J.A."/>
            <person name="Onodera N.T."/>
            <person name="Poole A.M."/>
            <person name="Pritham E.J."/>
            <person name="Richards T.A."/>
            <person name="Rocap G."/>
            <person name="Roy S.W."/>
            <person name="Sarai C."/>
            <person name="Schaack S."/>
            <person name="Shirato S."/>
            <person name="Slamovits C.H."/>
            <person name="Spencer D.F."/>
            <person name="Suzuki S."/>
            <person name="Worden A.Z."/>
            <person name="Zauner S."/>
            <person name="Barry K."/>
            <person name="Bell C."/>
            <person name="Bharti A.K."/>
            <person name="Crow J.A."/>
            <person name="Grimwood J."/>
            <person name="Kramer R."/>
            <person name="Lindquist E."/>
            <person name="Lucas S."/>
            <person name="Salamov A."/>
            <person name="McFadden G.I."/>
            <person name="Lane C.E."/>
            <person name="Keeling P.J."/>
            <person name="Gray M.W."/>
            <person name="Grigoriev I.V."/>
            <person name="Archibald J.M."/>
        </authorList>
    </citation>
    <scope>NUCLEOTIDE SEQUENCE</scope>
    <source>
        <strain evidence="10">CCMP2712</strain>
    </source>
</reference>
<dbReference type="Proteomes" id="UP000011087">
    <property type="component" value="Unassembled WGS sequence"/>
</dbReference>
<feature type="compositionally biased region" description="Basic residues" evidence="6">
    <location>
        <begin position="180"/>
        <end position="209"/>
    </location>
</feature>
<comment type="subcellular location">
    <subcellularLocation>
        <location evidence="1">Nucleus</location>
        <location evidence="1">Nucleolus</location>
    </subcellularLocation>
</comment>
<name>L1JTE2_GUITC</name>
<keyword evidence="4" id="KW-0539">Nucleus</keyword>
<protein>
    <recommendedName>
        <fullName evidence="7">RRM domain-containing protein</fullName>
    </recommendedName>
</protein>
<keyword evidence="10" id="KW-1185">Reference proteome</keyword>
<evidence type="ECO:0000256" key="5">
    <source>
        <dbReference type="PROSITE-ProRule" id="PRU00176"/>
    </source>
</evidence>
<dbReference type="PaxDb" id="55529-EKX51702"/>
<dbReference type="AlphaFoldDB" id="L1JTE2"/>
<dbReference type="RefSeq" id="XP_005838682.1">
    <property type="nucleotide sequence ID" value="XM_005838625.1"/>
</dbReference>
<evidence type="ECO:0000259" key="7">
    <source>
        <dbReference type="PROSITE" id="PS50102"/>
    </source>
</evidence>
<evidence type="ECO:0000256" key="2">
    <source>
        <dbReference type="ARBA" id="ARBA00007077"/>
    </source>
</evidence>
<dbReference type="KEGG" id="gtt:GUITHDRAFT_102308"/>
<sequence>MNAYVVFLDENCARSAAKACNGINLTITYNRTGGEQQKILQKSSCVIRCDIATGANYVSARSIFLGNVPFVNASEDSIRNIWHIVTISFDESCRLLFRSCGDIENVRLVRDKMTGYGKGFGYIQFVNETSVHKALQMAKHRPPSLCVGERRYELRIQAAMKPMHLERKKKVKQFLEKGGKKAYQKRMKRWKARKKKRFEVKTGVRKKSKDGKDSPRSEKRAYKQREKLKSDSKSTKVQVVTKGQHTAKKKKESKSRMARKGEKKVKNKKVGRKGQ</sequence>
<reference evidence="8 10" key="1">
    <citation type="journal article" date="2012" name="Nature">
        <title>Algal genomes reveal evolutionary mosaicism and the fate of nucleomorphs.</title>
        <authorList>
            <consortium name="DOE Joint Genome Institute"/>
            <person name="Curtis B.A."/>
            <person name="Tanifuji G."/>
            <person name="Burki F."/>
            <person name="Gruber A."/>
            <person name="Irimia M."/>
            <person name="Maruyama S."/>
            <person name="Arias M.C."/>
            <person name="Ball S.G."/>
            <person name="Gile G.H."/>
            <person name="Hirakawa Y."/>
            <person name="Hopkins J.F."/>
            <person name="Kuo A."/>
            <person name="Rensing S.A."/>
            <person name="Schmutz J."/>
            <person name="Symeonidi A."/>
            <person name="Elias M."/>
            <person name="Eveleigh R.J."/>
            <person name="Herman E.K."/>
            <person name="Klute M.J."/>
            <person name="Nakayama T."/>
            <person name="Obornik M."/>
            <person name="Reyes-Prieto A."/>
            <person name="Armbrust E.V."/>
            <person name="Aves S.J."/>
            <person name="Beiko R.G."/>
            <person name="Coutinho P."/>
            <person name="Dacks J.B."/>
            <person name="Durnford D.G."/>
            <person name="Fast N.M."/>
            <person name="Green B.R."/>
            <person name="Grisdale C.J."/>
            <person name="Hempel F."/>
            <person name="Henrissat B."/>
            <person name="Hoppner M.P."/>
            <person name="Ishida K."/>
            <person name="Kim E."/>
            <person name="Koreny L."/>
            <person name="Kroth P.G."/>
            <person name="Liu Y."/>
            <person name="Malik S.B."/>
            <person name="Maier U.G."/>
            <person name="McRose D."/>
            <person name="Mock T."/>
            <person name="Neilson J.A."/>
            <person name="Onodera N.T."/>
            <person name="Poole A.M."/>
            <person name="Pritham E.J."/>
            <person name="Richards T.A."/>
            <person name="Rocap G."/>
            <person name="Roy S.W."/>
            <person name="Sarai C."/>
            <person name="Schaack S."/>
            <person name="Shirato S."/>
            <person name="Slamovits C.H."/>
            <person name="Spencer D.F."/>
            <person name="Suzuki S."/>
            <person name="Worden A.Z."/>
            <person name="Zauner S."/>
            <person name="Barry K."/>
            <person name="Bell C."/>
            <person name="Bharti A.K."/>
            <person name="Crow J.A."/>
            <person name="Grimwood J."/>
            <person name="Kramer R."/>
            <person name="Lindquist E."/>
            <person name="Lucas S."/>
            <person name="Salamov A."/>
            <person name="McFadden G.I."/>
            <person name="Lane C.E."/>
            <person name="Keeling P.J."/>
            <person name="Gray M.W."/>
            <person name="Grigoriev I.V."/>
            <person name="Archibald J.M."/>
        </authorList>
    </citation>
    <scope>NUCLEOTIDE SEQUENCE</scope>
    <source>
        <strain evidence="8 10">CCMP2712</strain>
    </source>
</reference>
<evidence type="ECO:0000256" key="1">
    <source>
        <dbReference type="ARBA" id="ARBA00004604"/>
    </source>
</evidence>
<dbReference type="EnsemblProtists" id="EKX51702">
    <property type="protein sequence ID" value="EKX51702"/>
    <property type="gene ID" value="GUITHDRAFT_102308"/>
</dbReference>
<proteinExistence type="inferred from homology"/>
<evidence type="ECO:0000313" key="8">
    <source>
        <dbReference type="EMBL" id="EKX51702.1"/>
    </source>
</evidence>
<feature type="region of interest" description="Disordered" evidence="6">
    <location>
        <begin position="176"/>
        <end position="275"/>
    </location>
</feature>
<dbReference type="InterPro" id="IPR035979">
    <property type="entry name" value="RBD_domain_sf"/>
</dbReference>
<dbReference type="OrthoDB" id="442677at2759"/>
<feature type="compositionally biased region" description="Basic residues" evidence="6">
    <location>
        <begin position="245"/>
        <end position="275"/>
    </location>
</feature>
<reference evidence="9" key="3">
    <citation type="submission" date="2015-06" db="UniProtKB">
        <authorList>
            <consortium name="EnsemblProtists"/>
        </authorList>
    </citation>
    <scope>IDENTIFICATION</scope>
</reference>